<dbReference type="SUPFAM" id="SSF49503">
    <property type="entry name" value="Cupredoxins"/>
    <property type="match status" value="1"/>
</dbReference>
<protein>
    <submittedName>
        <fullName evidence="1">Uncharacterized protein</fullName>
    </submittedName>
</protein>
<dbReference type="EMBL" id="BSDE01000004">
    <property type="protein sequence ID" value="GLH73946.1"/>
    <property type="molecule type" value="Genomic_DNA"/>
</dbReference>
<evidence type="ECO:0000313" key="2">
    <source>
        <dbReference type="Proteomes" id="UP001165069"/>
    </source>
</evidence>
<reference evidence="1 2" key="1">
    <citation type="journal article" date="2023" name="Antonie Van Leeuwenhoek">
        <title>Mesoterricola silvestris gen. nov., sp. nov., Mesoterricola sediminis sp. nov., Geothrix oryzae sp. nov., Geothrix edaphica sp. nov., Geothrix rubra sp. nov., and Geothrix limicola sp. nov., six novel members of Acidobacteriota isolated from soils.</title>
        <authorList>
            <person name="Itoh H."/>
            <person name="Sugisawa Y."/>
            <person name="Mise K."/>
            <person name="Xu Z."/>
            <person name="Kuniyasu M."/>
            <person name="Ushijima N."/>
            <person name="Kawano K."/>
            <person name="Kobayashi E."/>
            <person name="Shiratori Y."/>
            <person name="Masuda Y."/>
            <person name="Senoo K."/>
        </authorList>
    </citation>
    <scope>NUCLEOTIDE SEQUENCE [LARGE SCALE GENOMIC DNA]</scope>
    <source>
        <strain evidence="1 2">Red804</strain>
    </source>
</reference>
<sequence length="50" mass="5816">MNLEFTPYVKVVPVGSEVYFPNKDDVRHQVYSFSAAPRHGRQRLPLIRPC</sequence>
<name>A0ABQ5QHY9_9BACT</name>
<gene>
    <name evidence="1" type="ORF">GETHLI_24480</name>
</gene>
<dbReference type="InterPro" id="IPR008972">
    <property type="entry name" value="Cupredoxin"/>
</dbReference>
<organism evidence="1 2">
    <name type="scientific">Geothrix limicola</name>
    <dbReference type="NCBI Taxonomy" id="2927978"/>
    <lineage>
        <taxon>Bacteria</taxon>
        <taxon>Pseudomonadati</taxon>
        <taxon>Acidobacteriota</taxon>
        <taxon>Holophagae</taxon>
        <taxon>Holophagales</taxon>
        <taxon>Holophagaceae</taxon>
        <taxon>Geothrix</taxon>
    </lineage>
</organism>
<dbReference type="Proteomes" id="UP001165069">
    <property type="component" value="Unassembled WGS sequence"/>
</dbReference>
<keyword evidence="2" id="KW-1185">Reference proteome</keyword>
<proteinExistence type="predicted"/>
<evidence type="ECO:0000313" key="1">
    <source>
        <dbReference type="EMBL" id="GLH73946.1"/>
    </source>
</evidence>
<dbReference type="RefSeq" id="WP_285575680.1">
    <property type="nucleotide sequence ID" value="NZ_BSDE01000004.1"/>
</dbReference>
<accession>A0ABQ5QHY9</accession>
<comment type="caution">
    <text evidence="1">The sequence shown here is derived from an EMBL/GenBank/DDBJ whole genome shotgun (WGS) entry which is preliminary data.</text>
</comment>